<organism evidence="2 3">
    <name type="scientific">Eisenbergiella tayi</name>
    <dbReference type="NCBI Taxonomy" id="1432052"/>
    <lineage>
        <taxon>Bacteria</taxon>
        <taxon>Bacillati</taxon>
        <taxon>Bacillota</taxon>
        <taxon>Clostridia</taxon>
        <taxon>Lachnospirales</taxon>
        <taxon>Lachnospiraceae</taxon>
        <taxon>Eisenbergiella</taxon>
    </lineage>
</organism>
<protein>
    <recommendedName>
        <fullName evidence="1">HTH cro/C1-type domain-containing protein</fullName>
    </recommendedName>
</protein>
<reference evidence="2 3" key="1">
    <citation type="submission" date="2016-07" db="EMBL/GenBank/DDBJ databases">
        <title>Characterization of isolates of Eisenbergiella tayi derived from blood cultures, using whole genome sequencing.</title>
        <authorList>
            <person name="Burdz T."/>
            <person name="Wiebe D."/>
            <person name="Huynh C."/>
            <person name="Bernard K."/>
        </authorList>
    </citation>
    <scope>NUCLEOTIDE SEQUENCE [LARGE SCALE GENOMIC DNA]</scope>
    <source>
        <strain evidence="2 3">NML 110608</strain>
    </source>
</reference>
<sequence length="74" mass="8331">MDIAEHSTRKNHSDSTNVKEYDAKKVVELLQLMGNMMARSTLTNIEAGKSNIKASGLKALQVLFGVEYHEFFKD</sequence>
<evidence type="ECO:0000313" key="2">
    <source>
        <dbReference type="EMBL" id="ODM08610.1"/>
    </source>
</evidence>
<evidence type="ECO:0000313" key="3">
    <source>
        <dbReference type="Proteomes" id="UP000094067"/>
    </source>
</evidence>
<feature type="domain" description="HTH cro/C1-type" evidence="1">
    <location>
        <begin position="37"/>
        <end position="71"/>
    </location>
</feature>
<dbReference type="PROSITE" id="PS50943">
    <property type="entry name" value="HTH_CROC1"/>
    <property type="match status" value="1"/>
</dbReference>
<dbReference type="AlphaFoldDB" id="A0A1E3AIS6"/>
<evidence type="ECO:0000259" key="1">
    <source>
        <dbReference type="PROSITE" id="PS50943"/>
    </source>
</evidence>
<dbReference type="EMBL" id="MCGH01000001">
    <property type="protein sequence ID" value="ODM08610.1"/>
    <property type="molecule type" value="Genomic_DNA"/>
</dbReference>
<proteinExistence type="predicted"/>
<name>A0A1E3AIS6_9FIRM</name>
<comment type="caution">
    <text evidence="2">The sequence shown here is derived from an EMBL/GenBank/DDBJ whole genome shotgun (WGS) entry which is preliminary data.</text>
</comment>
<dbReference type="RefSeq" id="WP_242878433.1">
    <property type="nucleotide sequence ID" value="NZ_JAQCZP010000031.1"/>
</dbReference>
<dbReference type="InterPro" id="IPR001387">
    <property type="entry name" value="Cro/C1-type_HTH"/>
</dbReference>
<dbReference type="Proteomes" id="UP000094067">
    <property type="component" value="Unassembled WGS sequence"/>
</dbReference>
<accession>A0A1E3AIS6</accession>
<gene>
    <name evidence="2" type="ORF">BEI61_00239</name>
</gene>